<dbReference type="Proteomes" id="UP000706151">
    <property type="component" value="Unassembled WGS sequence"/>
</dbReference>
<feature type="domain" description="Schlafen AlbA-2" evidence="2">
    <location>
        <begin position="16"/>
        <end position="143"/>
    </location>
</feature>
<dbReference type="Gene3D" id="3.30.565.60">
    <property type="match status" value="1"/>
</dbReference>
<evidence type="ECO:0000313" key="3">
    <source>
        <dbReference type="EMBL" id="MBK7953531.1"/>
    </source>
</evidence>
<comment type="caution">
    <text evidence="3">The sequence shown here is derived from an EMBL/GenBank/DDBJ whole genome shotgun (WGS) entry which is preliminary data.</text>
</comment>
<evidence type="ECO:0000313" key="4">
    <source>
        <dbReference type="Proteomes" id="UP000706151"/>
    </source>
</evidence>
<name>A0A935W2P6_9PROT</name>
<evidence type="ECO:0000256" key="1">
    <source>
        <dbReference type="SAM" id="MobiDB-lite"/>
    </source>
</evidence>
<dbReference type="InterPro" id="IPR007421">
    <property type="entry name" value="Schlafen_AlbA_2_dom"/>
</dbReference>
<dbReference type="Pfam" id="PF13749">
    <property type="entry name" value="HATPase_c_4"/>
    <property type="match status" value="1"/>
</dbReference>
<dbReference type="PANTHER" id="PTHR30595:SF6">
    <property type="entry name" value="SCHLAFEN ALBA-2 DOMAIN-CONTAINING PROTEIN"/>
    <property type="match status" value="1"/>
</dbReference>
<reference evidence="3 4" key="1">
    <citation type="submission" date="2020-10" db="EMBL/GenBank/DDBJ databases">
        <title>Connecting structure to function with the recovery of over 1000 high-quality activated sludge metagenome-assembled genomes encoding full-length rRNA genes using long-read sequencing.</title>
        <authorList>
            <person name="Singleton C.M."/>
            <person name="Petriglieri F."/>
            <person name="Kristensen J.M."/>
            <person name="Kirkegaard R.H."/>
            <person name="Michaelsen T.Y."/>
            <person name="Andersen M.H."/>
            <person name="Karst S.M."/>
            <person name="Dueholm M.S."/>
            <person name="Nielsen P.H."/>
            <person name="Albertsen M."/>
        </authorList>
    </citation>
    <scope>NUCLEOTIDE SEQUENCE [LARGE SCALE GENOMIC DNA]</scope>
    <source>
        <strain evidence="3">Fred_18-Q3-R57-64_BAT3C.720</strain>
    </source>
</reference>
<feature type="region of interest" description="Disordered" evidence="1">
    <location>
        <begin position="423"/>
        <end position="446"/>
    </location>
</feature>
<dbReference type="InterPro" id="IPR038475">
    <property type="entry name" value="RecG_C_sf"/>
</dbReference>
<dbReference type="AlphaFoldDB" id="A0A935W2P6"/>
<dbReference type="PANTHER" id="PTHR30595">
    <property type="entry name" value="GLPR-RELATED TRANSCRIPTIONAL REPRESSOR"/>
    <property type="match status" value="1"/>
</dbReference>
<dbReference type="EMBL" id="JADJOT010000006">
    <property type="protein sequence ID" value="MBK7953531.1"/>
    <property type="molecule type" value="Genomic_DNA"/>
</dbReference>
<proteinExistence type="predicted"/>
<organism evidence="3 4">
    <name type="scientific">Candidatus Accumulibacter affinis</name>
    <dbReference type="NCBI Taxonomy" id="2954384"/>
    <lineage>
        <taxon>Bacteria</taxon>
        <taxon>Pseudomonadati</taxon>
        <taxon>Pseudomonadota</taxon>
        <taxon>Betaproteobacteria</taxon>
        <taxon>Candidatus Accumulibacter</taxon>
    </lineage>
</organism>
<dbReference type="Gene3D" id="3.30.950.30">
    <property type="entry name" value="Schlafen, AAA domain"/>
    <property type="match status" value="1"/>
</dbReference>
<accession>A0A935W2P6</accession>
<gene>
    <name evidence="3" type="ORF">IPK02_05935</name>
</gene>
<dbReference type="InterPro" id="IPR038461">
    <property type="entry name" value="Schlafen_AlbA_2_dom_sf"/>
</dbReference>
<sequence length="540" mass="59644">MRSAVELLRELNLVDESPGIEAKRASEAGKSLLETVIAFANEPGLGGGYLLLGVERFASTGKTQYRAVGVTHPDKLQADLASQCATMLNISLRPQVRVDDVEGQTVLVVFVPEVATADKPVYLQATGLPRGAFRRIGTTDQRCTDDDLWALRQVDEPQPGFDAKVVDDCDIEELDPAAIAEYRRLRTLVNPQADELSYPDEELLEALLAARRIKGELKPTVAGVLLFGKPLTLRRLFTTAEVSYVRVVGTEWVADPERRFAATLDVRKAALLTFRQIAAAIEDDLPKGFYLPPDSMQSLQEPLVPRKAFREALANAISHRSYRFNQPTIVVRYSDRIEFINTGYSLKPVSELGRAGPAQRNPILASVFRDVEIAEAKGSGIRTIRRVCEDYGCPPPEFISDRQSGTFTTILRLPVIEGKAAEVEKPQGGDSAGPSHQHEPDSHQLLGDPLATLPFELATLLATLKGRVPSQALRSGILSLCAWHALTADELATLLQRDRHYLRNKHLIPMVRDGELALRFPENPNHPRQAYTLRSELSRG</sequence>
<protein>
    <submittedName>
        <fullName evidence="3">DNA binding domain-containing protein</fullName>
    </submittedName>
</protein>
<evidence type="ECO:0000259" key="2">
    <source>
        <dbReference type="Pfam" id="PF04326"/>
    </source>
</evidence>
<dbReference type="Pfam" id="PF04326">
    <property type="entry name" value="SLFN_AlbA_2"/>
    <property type="match status" value="1"/>
</dbReference>